<dbReference type="SUPFAM" id="SSF53383">
    <property type="entry name" value="PLP-dependent transferases"/>
    <property type="match status" value="1"/>
</dbReference>
<dbReference type="InterPro" id="IPR015422">
    <property type="entry name" value="PyrdxlP-dep_Trfase_small"/>
</dbReference>
<evidence type="ECO:0000313" key="5">
    <source>
        <dbReference type="EMBL" id="MFD2756803.1"/>
    </source>
</evidence>
<evidence type="ECO:0000256" key="2">
    <source>
        <dbReference type="ARBA" id="ARBA00006966"/>
    </source>
</evidence>
<dbReference type="PANTHER" id="PTHR48097">
    <property type="entry name" value="L-THREONINE ALDOLASE-RELATED"/>
    <property type="match status" value="1"/>
</dbReference>
<feature type="domain" description="Aromatic amino acid beta-eliminating lyase/threonine aldolase" evidence="4">
    <location>
        <begin position="13"/>
        <end position="293"/>
    </location>
</feature>
<name>A0ABW5UT45_9MICO</name>
<protein>
    <submittedName>
        <fullName evidence="5">Threonine aldolase family protein</fullName>
    </submittedName>
</protein>
<dbReference type="RefSeq" id="WP_019619567.1">
    <property type="nucleotide sequence ID" value="NZ_JBHUNE010000001.1"/>
</dbReference>
<evidence type="ECO:0000313" key="6">
    <source>
        <dbReference type="Proteomes" id="UP001597492"/>
    </source>
</evidence>
<dbReference type="Gene3D" id="3.40.640.10">
    <property type="entry name" value="Type I PLP-dependent aspartate aminotransferase-like (Major domain)"/>
    <property type="match status" value="1"/>
</dbReference>
<dbReference type="Gene3D" id="3.90.1150.10">
    <property type="entry name" value="Aspartate Aminotransferase, domain 1"/>
    <property type="match status" value="1"/>
</dbReference>
<comment type="similarity">
    <text evidence="2">Belongs to the threonine aldolase family.</text>
</comment>
<keyword evidence="6" id="KW-1185">Reference proteome</keyword>
<dbReference type="PANTHER" id="PTHR48097:SF5">
    <property type="entry name" value="LOW SPECIFICITY L-THREONINE ALDOLASE"/>
    <property type="match status" value="1"/>
</dbReference>
<dbReference type="Pfam" id="PF01212">
    <property type="entry name" value="Beta_elim_lyase"/>
    <property type="match status" value="1"/>
</dbReference>
<accession>A0ABW5UT45</accession>
<dbReference type="EMBL" id="JBHUNE010000001">
    <property type="protein sequence ID" value="MFD2756803.1"/>
    <property type="molecule type" value="Genomic_DNA"/>
</dbReference>
<evidence type="ECO:0000256" key="3">
    <source>
        <dbReference type="ARBA" id="ARBA00022898"/>
    </source>
</evidence>
<comment type="cofactor">
    <cofactor evidence="1">
        <name>pyridoxal 5'-phosphate</name>
        <dbReference type="ChEBI" id="CHEBI:597326"/>
    </cofactor>
</comment>
<comment type="caution">
    <text evidence="5">The sequence shown here is derived from an EMBL/GenBank/DDBJ whole genome shotgun (WGS) entry which is preliminary data.</text>
</comment>
<dbReference type="Proteomes" id="UP001597492">
    <property type="component" value="Unassembled WGS sequence"/>
</dbReference>
<proteinExistence type="inferred from homology"/>
<gene>
    <name evidence="5" type="ORF">ACFSW7_00225</name>
</gene>
<sequence>MISQLHDATAFHFGSDNYAGVHPEVLEALATANGGHVLAYGDDPYTERFREVVREQFGERAEAYPVFNGTGANVVALQAMLPRWGTVQCTSAAHINTDEQGAPERIGGIKLLPVASASGKLTPELLIAPDPDDVHRASPQVVSASNSTELGTVYSPEEFSRLADAAHAAGMFVHLDGSRIANAAAAQGGSLAELAAGADVISLGATKNGALAAEAVIVVNPDAVRGTDYLRKITTQLASKQRFVSAQLLALYEGDLWRRNAEHANAKARELGARLAELPGVEVPLEVEANAVFPVLPEGVADRARERSGLRFYDWPPMPGAVRLMASWDTPDESVDALVDAIRAAL</sequence>
<evidence type="ECO:0000256" key="1">
    <source>
        <dbReference type="ARBA" id="ARBA00001933"/>
    </source>
</evidence>
<evidence type="ECO:0000259" key="4">
    <source>
        <dbReference type="Pfam" id="PF01212"/>
    </source>
</evidence>
<dbReference type="InterPro" id="IPR015424">
    <property type="entry name" value="PyrdxlP-dep_Trfase"/>
</dbReference>
<reference evidence="6" key="1">
    <citation type="journal article" date="2019" name="Int. J. Syst. Evol. Microbiol.">
        <title>The Global Catalogue of Microorganisms (GCM) 10K type strain sequencing project: providing services to taxonomists for standard genome sequencing and annotation.</title>
        <authorList>
            <consortium name="The Broad Institute Genomics Platform"/>
            <consortium name="The Broad Institute Genome Sequencing Center for Infectious Disease"/>
            <person name="Wu L."/>
            <person name="Ma J."/>
        </authorList>
    </citation>
    <scope>NUCLEOTIDE SEQUENCE [LARGE SCALE GENOMIC DNA]</scope>
    <source>
        <strain evidence="6">TISTR 1514</strain>
    </source>
</reference>
<dbReference type="InterPro" id="IPR001597">
    <property type="entry name" value="ArAA_b-elim_lyase/Thr_aldolase"/>
</dbReference>
<dbReference type="InterPro" id="IPR015421">
    <property type="entry name" value="PyrdxlP-dep_Trfase_major"/>
</dbReference>
<organism evidence="5 6">
    <name type="scientific">Gulosibacter faecalis</name>
    <dbReference type="NCBI Taxonomy" id="272240"/>
    <lineage>
        <taxon>Bacteria</taxon>
        <taxon>Bacillati</taxon>
        <taxon>Actinomycetota</taxon>
        <taxon>Actinomycetes</taxon>
        <taxon>Micrococcales</taxon>
        <taxon>Microbacteriaceae</taxon>
        <taxon>Gulosibacter</taxon>
    </lineage>
</organism>
<keyword evidence="3" id="KW-0663">Pyridoxal phosphate</keyword>